<dbReference type="PANTHER" id="PTHR45763:SF46">
    <property type="entry name" value="AB HYDROLASE-1 DOMAIN-CONTAINING PROTEIN"/>
    <property type="match status" value="1"/>
</dbReference>
<dbReference type="PANTHER" id="PTHR45763">
    <property type="entry name" value="HYDROLASE, ALPHA/BETA FOLD FAMILY PROTEIN, EXPRESSED-RELATED"/>
    <property type="match status" value="1"/>
</dbReference>
<dbReference type="Proteomes" id="UP000235672">
    <property type="component" value="Unassembled WGS sequence"/>
</dbReference>
<dbReference type="STRING" id="1745343.A0A2J6PUF1"/>
<dbReference type="InterPro" id="IPR029058">
    <property type="entry name" value="AB_hydrolase_fold"/>
</dbReference>
<dbReference type="InterPro" id="IPR000073">
    <property type="entry name" value="AB_hydrolase_1"/>
</dbReference>
<keyword evidence="3" id="KW-1185">Reference proteome</keyword>
<evidence type="ECO:0000259" key="1">
    <source>
        <dbReference type="Pfam" id="PF00561"/>
    </source>
</evidence>
<dbReference type="SUPFAM" id="SSF53474">
    <property type="entry name" value="alpha/beta-Hydrolases"/>
    <property type="match status" value="1"/>
</dbReference>
<protein>
    <submittedName>
        <fullName evidence="2">Alpha/beta-hydrolase</fullName>
    </submittedName>
</protein>
<accession>A0A2J6PUF1</accession>
<evidence type="ECO:0000313" key="3">
    <source>
        <dbReference type="Proteomes" id="UP000235672"/>
    </source>
</evidence>
<sequence>MSPLSDLKAYLLRLFNLSPTTSSPASPPAVLTDEPEPRKCRFRLDNDSSDTLTLPDGRKFGYAQYGSPTGQPIFYLHVLPGSRIEAAFFHDMGLKLDARIIGVDRPGIGWSSPQPERTLLDHPKDLEQLAKHLELDEYSILAISGGGPYALACAMGLPRERLKCVSIVCGLGPPDIGMRGRISSAGWDSHLDGVGPPGKLIHILFCCFFYGSW</sequence>
<keyword evidence="2" id="KW-0378">Hydrolase</keyword>
<reference evidence="2 3" key="1">
    <citation type="submission" date="2016-05" db="EMBL/GenBank/DDBJ databases">
        <title>A degradative enzymes factory behind the ericoid mycorrhizal symbiosis.</title>
        <authorList>
            <consortium name="DOE Joint Genome Institute"/>
            <person name="Martino E."/>
            <person name="Morin E."/>
            <person name="Grelet G."/>
            <person name="Kuo A."/>
            <person name="Kohler A."/>
            <person name="Daghino S."/>
            <person name="Barry K."/>
            <person name="Choi C."/>
            <person name="Cichocki N."/>
            <person name="Clum A."/>
            <person name="Copeland A."/>
            <person name="Hainaut M."/>
            <person name="Haridas S."/>
            <person name="Labutti K."/>
            <person name="Lindquist E."/>
            <person name="Lipzen A."/>
            <person name="Khouja H.-R."/>
            <person name="Murat C."/>
            <person name="Ohm R."/>
            <person name="Olson A."/>
            <person name="Spatafora J."/>
            <person name="Veneault-Fourrey C."/>
            <person name="Henrissat B."/>
            <person name="Grigoriev I."/>
            <person name="Martin F."/>
            <person name="Perotto S."/>
        </authorList>
    </citation>
    <scope>NUCLEOTIDE SEQUENCE [LARGE SCALE GENOMIC DNA]</scope>
    <source>
        <strain evidence="2 3">UAMH 7357</strain>
    </source>
</reference>
<dbReference type="GO" id="GO:0016787">
    <property type="term" value="F:hydrolase activity"/>
    <property type="evidence" value="ECO:0007669"/>
    <property type="project" value="UniProtKB-KW"/>
</dbReference>
<proteinExistence type="predicted"/>
<dbReference type="Pfam" id="PF00561">
    <property type="entry name" value="Abhydrolase_1"/>
    <property type="match status" value="1"/>
</dbReference>
<dbReference type="AlphaFoldDB" id="A0A2J6PUF1"/>
<dbReference type="OrthoDB" id="294702at2759"/>
<gene>
    <name evidence="2" type="ORF">NA56DRAFT_263493</name>
</gene>
<dbReference type="Gene3D" id="3.40.50.1820">
    <property type="entry name" value="alpha/beta hydrolase"/>
    <property type="match status" value="1"/>
</dbReference>
<organism evidence="2 3">
    <name type="scientific">Hyaloscypha hepaticicola</name>
    <dbReference type="NCBI Taxonomy" id="2082293"/>
    <lineage>
        <taxon>Eukaryota</taxon>
        <taxon>Fungi</taxon>
        <taxon>Dikarya</taxon>
        <taxon>Ascomycota</taxon>
        <taxon>Pezizomycotina</taxon>
        <taxon>Leotiomycetes</taxon>
        <taxon>Helotiales</taxon>
        <taxon>Hyaloscyphaceae</taxon>
        <taxon>Hyaloscypha</taxon>
    </lineage>
</organism>
<dbReference type="EMBL" id="KZ613498">
    <property type="protein sequence ID" value="PMD17667.1"/>
    <property type="molecule type" value="Genomic_DNA"/>
</dbReference>
<name>A0A2J6PUF1_9HELO</name>
<feature type="domain" description="AB hydrolase-1" evidence="1">
    <location>
        <begin position="73"/>
        <end position="170"/>
    </location>
</feature>
<evidence type="ECO:0000313" key="2">
    <source>
        <dbReference type="EMBL" id="PMD17667.1"/>
    </source>
</evidence>